<proteinExistence type="predicted"/>
<reference evidence="2 3" key="1">
    <citation type="journal article" date="2014" name="PLoS ONE">
        <title>Global Analysis of Gene Expression Profiles in Physic Nut (Jatropha curcas L.) Seedlings Exposed to Salt Stress.</title>
        <authorList>
            <person name="Zhang L."/>
            <person name="Zhang C."/>
            <person name="Wu P."/>
            <person name="Chen Y."/>
            <person name="Li M."/>
            <person name="Jiang H."/>
            <person name="Wu G."/>
        </authorList>
    </citation>
    <scope>NUCLEOTIDE SEQUENCE [LARGE SCALE GENOMIC DNA]</scope>
    <source>
        <strain evidence="3">cv. GZQX0401</strain>
        <tissue evidence="2">Young leaves</tissue>
    </source>
</reference>
<organism evidence="2 3">
    <name type="scientific">Jatropha curcas</name>
    <name type="common">Barbados nut</name>
    <dbReference type="NCBI Taxonomy" id="180498"/>
    <lineage>
        <taxon>Eukaryota</taxon>
        <taxon>Viridiplantae</taxon>
        <taxon>Streptophyta</taxon>
        <taxon>Embryophyta</taxon>
        <taxon>Tracheophyta</taxon>
        <taxon>Spermatophyta</taxon>
        <taxon>Magnoliopsida</taxon>
        <taxon>eudicotyledons</taxon>
        <taxon>Gunneridae</taxon>
        <taxon>Pentapetalae</taxon>
        <taxon>rosids</taxon>
        <taxon>fabids</taxon>
        <taxon>Malpighiales</taxon>
        <taxon>Euphorbiaceae</taxon>
        <taxon>Crotonoideae</taxon>
        <taxon>Jatropheae</taxon>
        <taxon>Jatropha</taxon>
    </lineage>
</organism>
<dbReference type="Proteomes" id="UP000027138">
    <property type="component" value="Unassembled WGS sequence"/>
</dbReference>
<feature type="region of interest" description="Disordered" evidence="1">
    <location>
        <begin position="61"/>
        <end position="83"/>
    </location>
</feature>
<evidence type="ECO:0000256" key="1">
    <source>
        <dbReference type="SAM" id="MobiDB-lite"/>
    </source>
</evidence>
<sequence length="109" mass="12174">MPMATYPTERLNLDGQGNTYGEANQQSPFVLPSTTDPQVGAALAQAYSQFTTVLKCLLENPQPNGKPIPPTRLANPPHQEHSLPQLHLNTEITQYLINTMRRNQRHTLV</sequence>
<dbReference type="AlphaFoldDB" id="A0A067KV49"/>
<evidence type="ECO:0000313" key="2">
    <source>
        <dbReference type="EMBL" id="KDP36145.1"/>
    </source>
</evidence>
<protein>
    <submittedName>
        <fullName evidence="2">Uncharacterized protein</fullName>
    </submittedName>
</protein>
<feature type="region of interest" description="Disordered" evidence="1">
    <location>
        <begin position="1"/>
        <end position="25"/>
    </location>
</feature>
<evidence type="ECO:0000313" key="3">
    <source>
        <dbReference type="Proteomes" id="UP000027138"/>
    </source>
</evidence>
<keyword evidence="3" id="KW-1185">Reference proteome</keyword>
<feature type="compositionally biased region" description="Polar residues" evidence="1">
    <location>
        <begin position="15"/>
        <end position="25"/>
    </location>
</feature>
<name>A0A067KV49_JATCU</name>
<dbReference type="EMBL" id="KK914453">
    <property type="protein sequence ID" value="KDP36145.1"/>
    <property type="molecule type" value="Genomic_DNA"/>
</dbReference>
<accession>A0A067KV49</accession>
<gene>
    <name evidence="2" type="ORF">JCGZ_08789</name>
</gene>